<evidence type="ECO:0000313" key="5">
    <source>
        <dbReference type="Proteomes" id="UP000594454"/>
    </source>
</evidence>
<dbReference type="GO" id="GO:0004843">
    <property type="term" value="F:cysteine-type deubiquitinase activity"/>
    <property type="evidence" value="ECO:0007669"/>
    <property type="project" value="UniProtKB-UniRule"/>
</dbReference>
<accession>A0A7R8UK98</accession>
<comment type="similarity">
    <text evidence="1 2">Belongs to the MINDY deubiquitinase family. FAM188 subfamily.</text>
</comment>
<dbReference type="AlphaFoldDB" id="A0A7R8UK98"/>
<dbReference type="InterPro" id="IPR025257">
    <property type="entry name" value="MINDY-3/4_CD"/>
</dbReference>
<comment type="catalytic activity">
    <reaction evidence="2">
        <text>Thiol-dependent hydrolysis of ester, thioester, amide, peptide and isopeptide bonds formed by the C-terminal Gly of ubiquitin (a 76-residue protein attached to proteins as an intracellular targeting signal).</text>
        <dbReference type="EC" id="3.4.19.12"/>
    </reaction>
</comment>
<keyword evidence="2" id="KW-0788">Thiol protease</keyword>
<evidence type="ECO:0000313" key="4">
    <source>
        <dbReference type="EMBL" id="CAD7081547.1"/>
    </source>
</evidence>
<dbReference type="SMART" id="SM01174">
    <property type="entry name" value="DUF4205"/>
    <property type="match status" value="1"/>
</dbReference>
<dbReference type="PANTHER" id="PTHR12473:SF8">
    <property type="entry name" value="UBIQUITIN CARBOXYL-TERMINAL HYDROLASE MINDY-4-RELATED"/>
    <property type="match status" value="1"/>
</dbReference>
<protein>
    <recommendedName>
        <fullName evidence="2">Ubiquitin carboxyl-terminal hydrolase MINDY</fullName>
        <ecNumber evidence="2">3.4.19.12</ecNumber>
    </recommendedName>
</protein>
<evidence type="ECO:0000259" key="3">
    <source>
        <dbReference type="SMART" id="SM01174"/>
    </source>
</evidence>
<sequence>MSSLLHGAHGVPITKEIAVELRQLVFGTAAAPPRGEWTRTGLTFNSPNQDLAYGLRNQRNGTRGLYTVIQGFIIKYLLFERRVHGKRPNAEELLRPNAQQQTEALLATMVEILMIIAEKSKVTIVLPGNEAYIPHSISYFQDSVTEKLHLYEMKKPDEILAFLRRNISHFTEDPGPGALLFLYSAVFTRTLAKVRTDLDGSKGSYLVGPLEEGSLNIVTLLLTGRATPYLHNGVVYAGDEQNYAAPQYGVLNRSALGLLLWEGDKRSYSGRQPGSRLKTPSLPIWVTLCGTHYGIVFNTNSDLLRNYHAESRFDLHYYNCSGCHVLVTVDNRHQHENASFMLQRKTVSSQNRDHPLQQRDDTGSTPLERLIHTKWEDASIKCQSQPITLSYLFNATS</sequence>
<dbReference type="PANTHER" id="PTHR12473">
    <property type="entry name" value="UBIQUITIN CARBOXYL-TERMINAL HYDROLASE MINDY-4-RELATED"/>
    <property type="match status" value="1"/>
</dbReference>
<dbReference type="GO" id="GO:1990380">
    <property type="term" value="F:K48-linked deubiquitinase activity"/>
    <property type="evidence" value="ECO:0007669"/>
    <property type="project" value="UniProtKB-UniRule"/>
</dbReference>
<dbReference type="Pfam" id="PF13898">
    <property type="entry name" value="MINDY-3_4_CD"/>
    <property type="match status" value="1"/>
</dbReference>
<evidence type="ECO:0000256" key="2">
    <source>
        <dbReference type="RuleBase" id="RU367088"/>
    </source>
</evidence>
<gene>
    <name evidence="4" type="ORF">HERILL_LOCUS4646</name>
</gene>
<comment type="function">
    <text evidence="2">Hydrolase that can remove 'Lys-48'-linked conjugated ubiquitin from proteins.</text>
</comment>
<keyword evidence="2" id="KW-0378">Hydrolase</keyword>
<organism evidence="4 5">
    <name type="scientific">Hermetia illucens</name>
    <name type="common">Black soldier fly</name>
    <dbReference type="NCBI Taxonomy" id="343691"/>
    <lineage>
        <taxon>Eukaryota</taxon>
        <taxon>Metazoa</taxon>
        <taxon>Ecdysozoa</taxon>
        <taxon>Arthropoda</taxon>
        <taxon>Hexapoda</taxon>
        <taxon>Insecta</taxon>
        <taxon>Pterygota</taxon>
        <taxon>Neoptera</taxon>
        <taxon>Endopterygota</taxon>
        <taxon>Diptera</taxon>
        <taxon>Brachycera</taxon>
        <taxon>Stratiomyomorpha</taxon>
        <taxon>Stratiomyidae</taxon>
        <taxon>Hermetiinae</taxon>
        <taxon>Hermetia</taxon>
    </lineage>
</organism>
<dbReference type="GO" id="GO:0006508">
    <property type="term" value="P:proteolysis"/>
    <property type="evidence" value="ECO:0007669"/>
    <property type="project" value="UniProtKB-KW"/>
</dbReference>
<keyword evidence="2" id="KW-0645">Protease</keyword>
<keyword evidence="5" id="KW-1185">Reference proteome</keyword>
<name>A0A7R8UK98_HERIL</name>
<dbReference type="OrthoDB" id="10263628at2759"/>
<proteinExistence type="inferred from homology"/>
<keyword evidence="2" id="KW-0833">Ubl conjugation pathway</keyword>
<dbReference type="InterPro" id="IPR039785">
    <property type="entry name" value="MINY3/4"/>
</dbReference>
<dbReference type="GO" id="GO:0071108">
    <property type="term" value="P:protein K48-linked deubiquitination"/>
    <property type="evidence" value="ECO:0007669"/>
    <property type="project" value="InterPro"/>
</dbReference>
<dbReference type="OMA" id="DHLQCFK"/>
<reference evidence="4 5" key="1">
    <citation type="submission" date="2020-11" db="EMBL/GenBank/DDBJ databases">
        <authorList>
            <person name="Wallbank WR R."/>
            <person name="Pardo Diaz C."/>
            <person name="Kozak K."/>
            <person name="Martin S."/>
            <person name="Jiggins C."/>
            <person name="Moest M."/>
            <person name="Warren A I."/>
            <person name="Generalovic N T."/>
            <person name="Byers J.R.P. K."/>
            <person name="Montejo-Kovacevich G."/>
            <person name="Yen C E."/>
        </authorList>
    </citation>
    <scope>NUCLEOTIDE SEQUENCE [LARGE SCALE GENOMIC DNA]</scope>
</reference>
<dbReference type="Proteomes" id="UP000594454">
    <property type="component" value="Chromosome 2"/>
</dbReference>
<dbReference type="InParanoid" id="A0A7R8UK98"/>
<evidence type="ECO:0000256" key="1">
    <source>
        <dbReference type="ARBA" id="ARBA00011074"/>
    </source>
</evidence>
<feature type="domain" description="Deubiquitinating enzyme MINDY-3/4 conserved" evidence="3">
    <location>
        <begin position="22"/>
        <end position="384"/>
    </location>
</feature>
<dbReference type="EC" id="3.4.19.12" evidence="2"/>
<dbReference type="EMBL" id="LR899010">
    <property type="protein sequence ID" value="CAD7081547.1"/>
    <property type="molecule type" value="Genomic_DNA"/>
</dbReference>